<dbReference type="VEuPathDB" id="TrichDB:TVAGG3_0808610"/>
<dbReference type="AlphaFoldDB" id="A2FJD1"/>
<accession>A2FJD1</accession>
<proteinExistence type="predicted"/>
<dbReference type="InParanoid" id="A2FJD1"/>
<dbReference type="KEGG" id="tva:4752736"/>
<dbReference type="SUPFAM" id="SSF48371">
    <property type="entry name" value="ARM repeat"/>
    <property type="match status" value="1"/>
</dbReference>
<protein>
    <submittedName>
        <fullName evidence="1">Uncharacterized protein</fullName>
    </submittedName>
</protein>
<dbReference type="RefSeq" id="XP_001307922.1">
    <property type="nucleotide sequence ID" value="XM_001307921.1"/>
</dbReference>
<dbReference type="InterPro" id="IPR016024">
    <property type="entry name" value="ARM-type_fold"/>
</dbReference>
<reference evidence="1" key="1">
    <citation type="submission" date="2006-10" db="EMBL/GenBank/DDBJ databases">
        <authorList>
            <person name="Amadeo P."/>
            <person name="Zhao Q."/>
            <person name="Wortman J."/>
            <person name="Fraser-Liggett C."/>
            <person name="Carlton J."/>
        </authorList>
    </citation>
    <scope>NUCLEOTIDE SEQUENCE</scope>
    <source>
        <strain evidence="1">G3</strain>
    </source>
</reference>
<dbReference type="Proteomes" id="UP000001542">
    <property type="component" value="Unassembled WGS sequence"/>
</dbReference>
<dbReference type="VEuPathDB" id="TrichDB:TVAG_048700"/>
<evidence type="ECO:0000313" key="1">
    <source>
        <dbReference type="EMBL" id="EAX94992.1"/>
    </source>
</evidence>
<keyword evidence="2" id="KW-1185">Reference proteome</keyword>
<name>A2FJD1_TRIV3</name>
<sequence length="448" mass="52665">MDEEYKELIDSIPTPPVIICEITNHDEDEITLFNENINNVFREIIENVNNENSINQNVLCLYDLMNEKKGILIDSDFTNDIIQILFEYIVRLEVHMLKALQIIEIYSELPEQAVNLFYNAPFDLILENLSYENPFYSITALNILRNILYNEKLYPEIDNLQPFVHALTIALHTNNKKQIVVGSQVFYRLLQKIHEQNQESSFIDEIWDSAGYVLGSQFEGSEMYIAQIMDLLLHNENFMIKYLQEYTEILTKHYQYNPFLVVVCSRLIKLYPESLNFFNLDEFLHNLEQIDGLQEQQRNNQVPMTLFFLIEALEHPIWEILSPHVTFWLIYCINNNDSFDFKGKLYSTQFVASALVISPQIVFDNNIVGDVIAFLDDVFDETTVATSYNSKIIDAVRSLYFCSIKIPEIANEIKYSDLVTRILEYTYEDDDCYTKFEDFLHIMSEDRE</sequence>
<gene>
    <name evidence="1" type="ORF">TVAG_048700</name>
</gene>
<reference evidence="1" key="2">
    <citation type="journal article" date="2007" name="Science">
        <title>Draft genome sequence of the sexually transmitted pathogen Trichomonas vaginalis.</title>
        <authorList>
            <person name="Carlton J.M."/>
            <person name="Hirt R.P."/>
            <person name="Silva J.C."/>
            <person name="Delcher A.L."/>
            <person name="Schatz M."/>
            <person name="Zhao Q."/>
            <person name="Wortman J.R."/>
            <person name="Bidwell S.L."/>
            <person name="Alsmark U.C.M."/>
            <person name="Besteiro S."/>
            <person name="Sicheritz-Ponten T."/>
            <person name="Noel C.J."/>
            <person name="Dacks J.B."/>
            <person name="Foster P.G."/>
            <person name="Simillion C."/>
            <person name="Van de Peer Y."/>
            <person name="Miranda-Saavedra D."/>
            <person name="Barton G.J."/>
            <person name="Westrop G.D."/>
            <person name="Mueller S."/>
            <person name="Dessi D."/>
            <person name="Fiori P.L."/>
            <person name="Ren Q."/>
            <person name="Paulsen I."/>
            <person name="Zhang H."/>
            <person name="Bastida-Corcuera F.D."/>
            <person name="Simoes-Barbosa A."/>
            <person name="Brown M.T."/>
            <person name="Hayes R.D."/>
            <person name="Mukherjee M."/>
            <person name="Okumura C.Y."/>
            <person name="Schneider R."/>
            <person name="Smith A.J."/>
            <person name="Vanacova S."/>
            <person name="Villalvazo M."/>
            <person name="Haas B.J."/>
            <person name="Pertea M."/>
            <person name="Feldblyum T.V."/>
            <person name="Utterback T.R."/>
            <person name="Shu C.L."/>
            <person name="Osoegawa K."/>
            <person name="de Jong P.J."/>
            <person name="Hrdy I."/>
            <person name="Horvathova L."/>
            <person name="Zubacova Z."/>
            <person name="Dolezal P."/>
            <person name="Malik S.B."/>
            <person name="Logsdon J.M. Jr."/>
            <person name="Henze K."/>
            <person name="Gupta A."/>
            <person name="Wang C.C."/>
            <person name="Dunne R.L."/>
            <person name="Upcroft J.A."/>
            <person name="Upcroft P."/>
            <person name="White O."/>
            <person name="Salzberg S.L."/>
            <person name="Tang P."/>
            <person name="Chiu C.-H."/>
            <person name="Lee Y.-S."/>
            <person name="Embley T.M."/>
            <person name="Coombs G.H."/>
            <person name="Mottram J.C."/>
            <person name="Tachezy J."/>
            <person name="Fraser-Liggett C.M."/>
            <person name="Johnson P.J."/>
        </authorList>
    </citation>
    <scope>NUCLEOTIDE SEQUENCE [LARGE SCALE GENOMIC DNA]</scope>
    <source>
        <strain evidence="1">G3</strain>
    </source>
</reference>
<evidence type="ECO:0000313" key="2">
    <source>
        <dbReference type="Proteomes" id="UP000001542"/>
    </source>
</evidence>
<dbReference type="EMBL" id="DS113828">
    <property type="protein sequence ID" value="EAX94992.1"/>
    <property type="molecule type" value="Genomic_DNA"/>
</dbReference>
<organism evidence="1 2">
    <name type="scientific">Trichomonas vaginalis (strain ATCC PRA-98 / G3)</name>
    <dbReference type="NCBI Taxonomy" id="412133"/>
    <lineage>
        <taxon>Eukaryota</taxon>
        <taxon>Metamonada</taxon>
        <taxon>Parabasalia</taxon>
        <taxon>Trichomonadida</taxon>
        <taxon>Trichomonadidae</taxon>
        <taxon>Trichomonas</taxon>
    </lineage>
</organism>